<feature type="region of interest" description="Disordered" evidence="1">
    <location>
        <begin position="72"/>
        <end position="114"/>
    </location>
</feature>
<dbReference type="AlphaFoldDB" id="A0A167UWJ9"/>
<gene>
    <name evidence="3" type="ORF">AAP_06318</name>
</gene>
<feature type="compositionally biased region" description="Basic residues" evidence="1">
    <location>
        <begin position="254"/>
        <end position="266"/>
    </location>
</feature>
<organism evidence="3 4">
    <name type="scientific">Ascosphaera apis ARSEF 7405</name>
    <dbReference type="NCBI Taxonomy" id="392613"/>
    <lineage>
        <taxon>Eukaryota</taxon>
        <taxon>Fungi</taxon>
        <taxon>Dikarya</taxon>
        <taxon>Ascomycota</taxon>
        <taxon>Pezizomycotina</taxon>
        <taxon>Eurotiomycetes</taxon>
        <taxon>Eurotiomycetidae</taxon>
        <taxon>Onygenales</taxon>
        <taxon>Ascosphaeraceae</taxon>
        <taxon>Ascosphaera</taxon>
    </lineage>
</organism>
<dbReference type="InterPro" id="IPR036533">
    <property type="entry name" value="BAG_dom_sf"/>
</dbReference>
<feature type="domain" description="BAG" evidence="2">
    <location>
        <begin position="348"/>
        <end position="424"/>
    </location>
</feature>
<dbReference type="Pfam" id="PF02179">
    <property type="entry name" value="BAG"/>
    <property type="match status" value="1"/>
</dbReference>
<feature type="region of interest" description="Disordered" evidence="1">
    <location>
        <begin position="210"/>
        <end position="334"/>
    </location>
</feature>
<dbReference type="OrthoDB" id="417450at2759"/>
<feature type="compositionally biased region" description="Low complexity" evidence="1">
    <location>
        <begin position="278"/>
        <end position="295"/>
    </location>
</feature>
<name>A0A167UWJ9_9EURO</name>
<reference evidence="3 4" key="1">
    <citation type="journal article" date="2016" name="Genome Biol. Evol.">
        <title>Divergent and convergent evolution of fungal pathogenicity.</title>
        <authorList>
            <person name="Shang Y."/>
            <person name="Xiao G."/>
            <person name="Zheng P."/>
            <person name="Cen K."/>
            <person name="Zhan S."/>
            <person name="Wang C."/>
        </authorList>
    </citation>
    <scope>NUCLEOTIDE SEQUENCE [LARGE SCALE GENOMIC DNA]</scope>
    <source>
        <strain evidence="3 4">ARSEF 7405</strain>
    </source>
</reference>
<feature type="compositionally biased region" description="Polar residues" evidence="1">
    <location>
        <begin position="224"/>
        <end position="234"/>
    </location>
</feature>
<evidence type="ECO:0000313" key="4">
    <source>
        <dbReference type="Proteomes" id="UP000242877"/>
    </source>
</evidence>
<feature type="region of interest" description="Disordered" evidence="1">
    <location>
        <begin position="1"/>
        <end position="21"/>
    </location>
</feature>
<dbReference type="Proteomes" id="UP000242877">
    <property type="component" value="Unassembled WGS sequence"/>
</dbReference>
<dbReference type="Gene3D" id="1.20.58.120">
    <property type="entry name" value="BAG domain"/>
    <property type="match status" value="1"/>
</dbReference>
<dbReference type="InterPro" id="IPR003103">
    <property type="entry name" value="BAG_domain"/>
</dbReference>
<feature type="compositionally biased region" description="Polar residues" evidence="1">
    <location>
        <begin position="103"/>
        <end position="114"/>
    </location>
</feature>
<dbReference type="VEuPathDB" id="FungiDB:AAP_06318"/>
<dbReference type="GO" id="GO:0051087">
    <property type="term" value="F:protein-folding chaperone binding"/>
    <property type="evidence" value="ECO:0007669"/>
    <property type="project" value="InterPro"/>
</dbReference>
<sequence>MGDNYRYNGTTRYGDSSSRLRRSPGLLGDNWFSRHSNHLSRYLGLDPQEERDPIQKEVDRALKYESESRCYQPPYPRYSTKPNLDSAGLPLENNLNGADHYTNGDSPSIARTGNSDRSAEQFIKLHRNNRVYRIKFPPGTLDNKIVTVADLRHIASRLFKIPFVNCFPIVDHYFVPATDGSENGVDAYTFGWCNGAEGWCYEVRDPLTGGSLSDRGERRWPGTVNLTSIGTGENESIVEVTLEQPSSPTSSTSGRRRNKKGGRKKTSAQGLRSRESESTGSNTVNNGNNNMGTGASREKAKSGRSHHHVPQETTSAPSGRPQLTTRSLEPPKYNLNAMPHSQVLALLNRYFMEDVKPCMDDYIAAPPTSPKQRDAEYLILNERCERDIILQLDALVCDGDTNMRAQRKALTNAVHQELKKLDEAVIAAGGKKRSG</sequence>
<protein>
    <submittedName>
        <fullName evidence="3">LMBR1 domain-containing protein</fullName>
    </submittedName>
</protein>
<evidence type="ECO:0000256" key="1">
    <source>
        <dbReference type="SAM" id="MobiDB-lite"/>
    </source>
</evidence>
<dbReference type="SUPFAM" id="SSF63491">
    <property type="entry name" value="BAG domain"/>
    <property type="match status" value="1"/>
</dbReference>
<keyword evidence="4" id="KW-1185">Reference proteome</keyword>
<feature type="compositionally biased region" description="Polar residues" evidence="1">
    <location>
        <begin position="311"/>
        <end position="327"/>
    </location>
</feature>
<comment type="caution">
    <text evidence="3">The sequence shown here is derived from an EMBL/GenBank/DDBJ whole genome shotgun (WGS) entry which is preliminary data.</text>
</comment>
<dbReference type="EMBL" id="AZGZ01000051">
    <property type="protein sequence ID" value="KZZ86699.1"/>
    <property type="molecule type" value="Genomic_DNA"/>
</dbReference>
<accession>A0A167UWJ9</accession>
<proteinExistence type="predicted"/>
<evidence type="ECO:0000313" key="3">
    <source>
        <dbReference type="EMBL" id="KZZ86699.1"/>
    </source>
</evidence>
<evidence type="ECO:0000259" key="2">
    <source>
        <dbReference type="Pfam" id="PF02179"/>
    </source>
</evidence>